<reference evidence="2 3" key="2">
    <citation type="submission" date="2019-09" db="EMBL/GenBank/DDBJ databases">
        <authorList>
            <person name="Jin C."/>
        </authorList>
    </citation>
    <scope>NUCLEOTIDE SEQUENCE [LARGE SCALE GENOMIC DNA]</scope>
    <source>
        <strain evidence="2 3">BN130099</strain>
    </source>
</reference>
<keyword evidence="1" id="KW-0812">Transmembrane</keyword>
<evidence type="ECO:0000313" key="2">
    <source>
        <dbReference type="EMBL" id="KAA1416781.1"/>
    </source>
</evidence>
<dbReference type="EMBL" id="VUJV01000006">
    <property type="protein sequence ID" value="KAA1416781.1"/>
    <property type="molecule type" value="Genomic_DNA"/>
</dbReference>
<feature type="transmembrane region" description="Helical" evidence="1">
    <location>
        <begin position="20"/>
        <end position="43"/>
    </location>
</feature>
<keyword evidence="3" id="KW-1185">Reference proteome</keyword>
<feature type="transmembrane region" description="Helical" evidence="1">
    <location>
        <begin position="93"/>
        <end position="111"/>
    </location>
</feature>
<dbReference type="Proteomes" id="UP000325003">
    <property type="component" value="Unassembled WGS sequence"/>
</dbReference>
<evidence type="ECO:0000256" key="1">
    <source>
        <dbReference type="SAM" id="Phobius"/>
    </source>
</evidence>
<proteinExistence type="predicted"/>
<name>A0A5B1L7S9_9ACTN</name>
<organism evidence="2 3">
    <name type="scientific">Nocardioides humilatus</name>
    <dbReference type="NCBI Taxonomy" id="2607660"/>
    <lineage>
        <taxon>Bacteria</taxon>
        <taxon>Bacillati</taxon>
        <taxon>Actinomycetota</taxon>
        <taxon>Actinomycetes</taxon>
        <taxon>Propionibacteriales</taxon>
        <taxon>Nocardioidaceae</taxon>
        <taxon>Nocardioides</taxon>
    </lineage>
</organism>
<feature type="transmembrane region" description="Helical" evidence="1">
    <location>
        <begin position="63"/>
        <end position="86"/>
    </location>
</feature>
<sequence>MTIATDHPTGADQTRTTRGLLITTALLVVPQLILAVVVLVLTWTELSGMTPRERADSYASLGYYVAGIMAVPPLLAGLLGGGAWAWRERPLGVGLATGAVVVSGVAVMIYLRSYLPGFVGVFGF</sequence>
<comment type="caution">
    <text evidence="2">The sequence shown here is derived from an EMBL/GenBank/DDBJ whole genome shotgun (WGS) entry which is preliminary data.</text>
</comment>
<protein>
    <submittedName>
        <fullName evidence="2">Uncharacterized protein</fullName>
    </submittedName>
</protein>
<dbReference type="AlphaFoldDB" id="A0A5B1L7S9"/>
<reference evidence="2 3" key="1">
    <citation type="submission" date="2019-09" db="EMBL/GenBank/DDBJ databases">
        <title>Nocardioides panacisoli sp. nov., isolated from the soil of a ginseng field.</title>
        <authorList>
            <person name="Cho C."/>
        </authorList>
    </citation>
    <scope>NUCLEOTIDE SEQUENCE [LARGE SCALE GENOMIC DNA]</scope>
    <source>
        <strain evidence="2 3">BN130099</strain>
    </source>
</reference>
<dbReference type="RefSeq" id="WP_149729451.1">
    <property type="nucleotide sequence ID" value="NZ_VUJV01000006.1"/>
</dbReference>
<evidence type="ECO:0000313" key="3">
    <source>
        <dbReference type="Proteomes" id="UP000325003"/>
    </source>
</evidence>
<accession>A0A5B1L7S9</accession>
<gene>
    <name evidence="2" type="ORF">F0U44_16425</name>
</gene>
<keyword evidence="1" id="KW-0472">Membrane</keyword>
<keyword evidence="1" id="KW-1133">Transmembrane helix</keyword>